<proteinExistence type="predicted"/>
<dbReference type="EMBL" id="CP071868">
    <property type="protein sequence ID" value="QTE27843.1"/>
    <property type="molecule type" value="Genomic_DNA"/>
</dbReference>
<evidence type="ECO:0000313" key="3">
    <source>
        <dbReference type="Proteomes" id="UP000663937"/>
    </source>
</evidence>
<evidence type="ECO:0000256" key="1">
    <source>
        <dbReference type="SAM" id="MobiDB-lite"/>
    </source>
</evidence>
<sequence>MTTFDDSWDDELEDDFEDEFEDDREGEFEDNLEGFGVAPGPPGSLLASDEEVHELLLRLVGPERGGPPAVWVLLLDRDRRATPFVLPIGDVPTIADRALVVQLARTLRIVLGRNAPGGSVAVALVRRGGGDRGTFEIGWSTALVEALTQVGVPVRAVVAIGRDRSRVLPTPRR</sequence>
<feature type="region of interest" description="Disordered" evidence="1">
    <location>
        <begin position="1"/>
        <end position="43"/>
    </location>
</feature>
<evidence type="ECO:0000313" key="2">
    <source>
        <dbReference type="EMBL" id="QTE27843.1"/>
    </source>
</evidence>
<dbReference type="RefSeq" id="WP_227422059.1">
    <property type="nucleotide sequence ID" value="NZ_CP071868.1"/>
</dbReference>
<reference evidence="2" key="1">
    <citation type="submission" date="2021-03" db="EMBL/GenBank/DDBJ databases">
        <title>Pengzhenrongella sicca gen. nov., sp. nov., a new member of suborder Micrococcineae isolated from High-Arctic tundra soil.</title>
        <authorList>
            <person name="Peng F."/>
        </authorList>
    </citation>
    <scope>NUCLEOTIDE SEQUENCE</scope>
    <source>
        <strain evidence="2">LRZ-2</strain>
    </source>
</reference>
<accession>A0A8A4ZAC7</accession>
<protein>
    <submittedName>
        <fullName evidence="2">Uncharacterized protein</fullName>
    </submittedName>
</protein>
<organism evidence="2 3">
    <name type="scientific">Pengzhenrongella sicca</name>
    <dbReference type="NCBI Taxonomy" id="2819238"/>
    <lineage>
        <taxon>Bacteria</taxon>
        <taxon>Bacillati</taxon>
        <taxon>Actinomycetota</taxon>
        <taxon>Actinomycetes</taxon>
        <taxon>Micrococcales</taxon>
        <taxon>Pengzhenrongella</taxon>
    </lineage>
</organism>
<dbReference type="Proteomes" id="UP000663937">
    <property type="component" value="Chromosome"/>
</dbReference>
<dbReference type="KEGG" id="psic:J4E96_10435"/>
<dbReference type="AlphaFoldDB" id="A0A8A4ZAC7"/>
<feature type="compositionally biased region" description="Acidic residues" evidence="1">
    <location>
        <begin position="1"/>
        <end position="32"/>
    </location>
</feature>
<name>A0A8A4ZAC7_9MICO</name>
<gene>
    <name evidence="2" type="ORF">J4E96_10435</name>
</gene>
<keyword evidence="3" id="KW-1185">Reference proteome</keyword>